<accession>A0ABN3J9I5</accession>
<comment type="caution">
    <text evidence="2">The sequence shown here is derived from an EMBL/GenBank/DDBJ whole genome shotgun (WGS) entry which is preliminary data.</text>
</comment>
<protein>
    <recommendedName>
        <fullName evidence="4">Lipoprotein</fullName>
    </recommendedName>
</protein>
<evidence type="ECO:0000256" key="1">
    <source>
        <dbReference type="SAM" id="MobiDB-lite"/>
    </source>
</evidence>
<organism evidence="2 3">
    <name type="scientific">Streptomyces macrosporus</name>
    <dbReference type="NCBI Taxonomy" id="44032"/>
    <lineage>
        <taxon>Bacteria</taxon>
        <taxon>Bacillati</taxon>
        <taxon>Actinomycetota</taxon>
        <taxon>Actinomycetes</taxon>
        <taxon>Kitasatosporales</taxon>
        <taxon>Streptomycetaceae</taxon>
        <taxon>Streptomyces</taxon>
    </lineage>
</organism>
<feature type="region of interest" description="Disordered" evidence="1">
    <location>
        <begin position="1"/>
        <end position="29"/>
    </location>
</feature>
<sequence length="330" mass="35477">MPKIERSDATARPPSSPRGVRSVRRPRTSTAAVGAVCAALLVSGCSSPDSPEAAEKDPSGLLTALAHAAPGSETAGTIAFTNSAEFRKLYEDDPKWFGFTDPLGSPVLNPPYQAPGDHGFDPADVDLSLLLGYRTGLLLGSFDAERTVSELKADGYRQRERDGRTVLVAPDEERPGPDLFLEVSDREIAYGRRAEDLDRVDADREGSLAEDPEYRWLSDCLGKVYRADITHRGDGETVSLVAIGQVAGAPGGTSGVICAPLEDERTAERAAEALEEVVEEEADRYRGSEVTVVRGDRPGVKVTVPDRPEHRRAGRLLTADLKLLMALDAL</sequence>
<name>A0ABN3J9I5_9ACTN</name>
<keyword evidence="3" id="KW-1185">Reference proteome</keyword>
<evidence type="ECO:0008006" key="4">
    <source>
        <dbReference type="Google" id="ProtNLM"/>
    </source>
</evidence>
<dbReference type="EMBL" id="BAAASZ010000003">
    <property type="protein sequence ID" value="GAA2423921.1"/>
    <property type="molecule type" value="Genomic_DNA"/>
</dbReference>
<evidence type="ECO:0000313" key="2">
    <source>
        <dbReference type="EMBL" id="GAA2423921.1"/>
    </source>
</evidence>
<reference evidence="2 3" key="1">
    <citation type="journal article" date="2019" name="Int. J. Syst. Evol. Microbiol.">
        <title>The Global Catalogue of Microorganisms (GCM) 10K type strain sequencing project: providing services to taxonomists for standard genome sequencing and annotation.</title>
        <authorList>
            <consortium name="The Broad Institute Genomics Platform"/>
            <consortium name="The Broad Institute Genome Sequencing Center for Infectious Disease"/>
            <person name="Wu L."/>
            <person name="Ma J."/>
        </authorList>
    </citation>
    <scope>NUCLEOTIDE SEQUENCE [LARGE SCALE GENOMIC DNA]</scope>
    <source>
        <strain evidence="2 3">JCM 6305</strain>
    </source>
</reference>
<evidence type="ECO:0000313" key="3">
    <source>
        <dbReference type="Proteomes" id="UP001501638"/>
    </source>
</evidence>
<gene>
    <name evidence="2" type="ORF">GCM10010405_02790</name>
</gene>
<proteinExistence type="predicted"/>
<dbReference type="Proteomes" id="UP001501638">
    <property type="component" value="Unassembled WGS sequence"/>
</dbReference>
<dbReference type="RefSeq" id="WP_344320123.1">
    <property type="nucleotide sequence ID" value="NZ_BAAASZ010000003.1"/>
</dbReference>